<dbReference type="GeneID" id="28985135"/>
<dbReference type="EMBL" id="KQ087282">
    <property type="protein sequence ID" value="KLT38812.1"/>
    <property type="molecule type" value="Genomic_DNA"/>
</dbReference>
<feature type="compositionally biased region" description="Basic and acidic residues" evidence="1">
    <location>
        <begin position="147"/>
        <end position="161"/>
    </location>
</feature>
<dbReference type="RefSeq" id="XP_018275303.1">
    <property type="nucleotide sequence ID" value="XM_018424532.1"/>
</dbReference>
<proteinExistence type="predicted"/>
<evidence type="ECO:0000256" key="1">
    <source>
        <dbReference type="SAM" id="MobiDB-lite"/>
    </source>
</evidence>
<accession>A0A0J0XCM8</accession>
<evidence type="ECO:0000313" key="2">
    <source>
        <dbReference type="EMBL" id="KLT38812.1"/>
    </source>
</evidence>
<feature type="region of interest" description="Disordered" evidence="1">
    <location>
        <begin position="66"/>
        <end position="161"/>
    </location>
</feature>
<gene>
    <name evidence="2" type="ORF">CC85DRAFT_289183</name>
</gene>
<dbReference type="OrthoDB" id="2563678at2759"/>
<keyword evidence="3" id="KW-1185">Reference proteome</keyword>
<name>A0A0J0XCM8_9TREE</name>
<sequence length="208" mass="24088">MIDACVAHGVRCWVATTLKWWVFGVFTVDYSRCVVSPIIRRNQKECTVLQCLVTWMRIALEAEESDYSTPERKAERRQQRHAARISNDNRPPLQRIPIHSTSLRTTCTTRNAPEGSRRSRRRSIPQPESPRPRSASSSRSQRRRGERMREGRAADANDREQYQDSCHCTHTHTHTHITYVNTLYVQPVQFVSAVVAVPQNHPSFPPQW</sequence>
<feature type="compositionally biased region" description="Polar residues" evidence="1">
    <location>
        <begin position="99"/>
        <end position="111"/>
    </location>
</feature>
<dbReference type="AlphaFoldDB" id="A0A0J0XCM8"/>
<dbReference type="Proteomes" id="UP000053611">
    <property type="component" value="Unassembled WGS sequence"/>
</dbReference>
<protein>
    <submittedName>
        <fullName evidence="2">Uncharacterized protein</fullName>
    </submittedName>
</protein>
<evidence type="ECO:0000313" key="3">
    <source>
        <dbReference type="Proteomes" id="UP000053611"/>
    </source>
</evidence>
<reference evidence="2 3" key="1">
    <citation type="submission" date="2015-03" db="EMBL/GenBank/DDBJ databases">
        <title>Genomics and transcriptomics of the oil-accumulating basidiomycete yeast T. oleaginosus allow insights into substrate utilization and the diverse evolutionary trajectories of mating systems in fungi.</title>
        <authorList>
            <consortium name="DOE Joint Genome Institute"/>
            <person name="Kourist R."/>
            <person name="Kracht O."/>
            <person name="Bracharz F."/>
            <person name="Lipzen A."/>
            <person name="Nolan M."/>
            <person name="Ohm R."/>
            <person name="Grigoriev I."/>
            <person name="Sun S."/>
            <person name="Heitman J."/>
            <person name="Bruck T."/>
            <person name="Nowrousian M."/>
        </authorList>
    </citation>
    <scope>NUCLEOTIDE SEQUENCE [LARGE SCALE GENOMIC DNA]</scope>
    <source>
        <strain evidence="2 3">IBC0246</strain>
    </source>
</reference>
<organism evidence="2 3">
    <name type="scientific">Cutaneotrichosporon oleaginosum</name>
    <dbReference type="NCBI Taxonomy" id="879819"/>
    <lineage>
        <taxon>Eukaryota</taxon>
        <taxon>Fungi</taxon>
        <taxon>Dikarya</taxon>
        <taxon>Basidiomycota</taxon>
        <taxon>Agaricomycotina</taxon>
        <taxon>Tremellomycetes</taxon>
        <taxon>Trichosporonales</taxon>
        <taxon>Trichosporonaceae</taxon>
        <taxon>Cutaneotrichosporon</taxon>
    </lineage>
</organism>